<dbReference type="PRINTS" id="PR00622">
    <property type="entry name" value="HISTONEH3"/>
</dbReference>
<evidence type="ECO:0000256" key="12">
    <source>
        <dbReference type="SAM" id="Phobius"/>
    </source>
</evidence>
<gene>
    <name evidence="14" type="ORF">AC578_6719</name>
</gene>
<feature type="transmembrane region" description="Helical" evidence="12">
    <location>
        <begin position="211"/>
        <end position="239"/>
    </location>
</feature>
<evidence type="ECO:0000313" key="15">
    <source>
        <dbReference type="Proteomes" id="UP000070133"/>
    </source>
</evidence>
<name>A0A139HA45_9PEZI</name>
<dbReference type="GO" id="GO:0003841">
    <property type="term" value="F:1-acylglycerol-3-phosphate O-acyltransferase activity"/>
    <property type="evidence" value="ECO:0007669"/>
    <property type="project" value="TreeGrafter"/>
</dbReference>
<reference evidence="14 15" key="1">
    <citation type="submission" date="2015-07" db="EMBL/GenBank/DDBJ databases">
        <title>Comparative genomics of the Sigatoka disease complex on banana suggests a link between parallel evolutionary changes in Pseudocercospora fijiensis and Pseudocercospora eumusae and increased virulence on the banana host.</title>
        <authorList>
            <person name="Chang T.-C."/>
            <person name="Salvucci A."/>
            <person name="Crous P.W."/>
            <person name="Stergiopoulos I."/>
        </authorList>
    </citation>
    <scope>NUCLEOTIDE SEQUENCE [LARGE SCALE GENOMIC DNA]</scope>
    <source>
        <strain evidence="14 15">CBS 114824</strain>
    </source>
</reference>
<dbReference type="InterPro" id="IPR009072">
    <property type="entry name" value="Histone-fold"/>
</dbReference>
<dbReference type="GO" id="GO:0016020">
    <property type="term" value="C:membrane"/>
    <property type="evidence" value="ECO:0007669"/>
    <property type="project" value="UniProtKB-SubCell"/>
</dbReference>
<dbReference type="Gene3D" id="1.10.20.10">
    <property type="entry name" value="Histone, subunit A"/>
    <property type="match status" value="1"/>
</dbReference>
<evidence type="ECO:0000256" key="9">
    <source>
        <dbReference type="ARBA" id="ARBA00023269"/>
    </source>
</evidence>
<sequence>MARTAAASGAGKSTGSASTPTGGGKRPSTGGKGPRRSSGATGAQQSPRKKKRYRPGTVALREIRQYQKSTDLLMAKLPFSRLVREVCLNVAPPGSEVTRWQSQAIQALQEAAEAFLVHLFEDSNLCAIHAKRVTIMQKDIQDGPSGTTPDDNMLPYINYPFEYVAQKLGASTDEFKLICSFLISYPLAAVLKRLPDDKPHIRNIFNISVALFYLVGLFDLWGGLVVVLFDAIGTYLIAAYVEGPYMPWLGFVFLMGHMSVSHIYRMIADNPSSVDITGAQMVMVMKLSAFCWNVWDGKQKDSDLNDVQKERAIKKLPDLLSYAGFVAFFPSLMAGPAFDYVDYERWVTTTMFDLPPGTDPAKAPPTRKKRRIPRSATPAMFKLVTGVVWILAFLQFWGPFGPEVLLQDSFKDRNFFMRVLFVYMMNLVQRMKYYGVWTLTEGSCILAGIGFKGIDPKTGKADWGRLTNIKPLGVELAQNTHAYLGNWNINTNHWLRNYIYLRVTPKGKKPGFRASMATFVTSAFWHGFAPGYYLTFVLASFVQNVAKNARRLLRPFFMTPDGSKPTKYKPYYDFFTWVVTQLAFSFVTTPFILLTIRDSLLVWARVYFYCIIGVALCSGFLATPGKTWLARKVKARSTRPELKKTDSMESLQGATLGVPSEPGKEFDEMVDEIVEEVKKRKGSQSLPDGAELRKRVAAALEKKTEDVKEGAKKEL</sequence>
<evidence type="ECO:0000256" key="10">
    <source>
        <dbReference type="ARBA" id="ARBA00023315"/>
    </source>
</evidence>
<dbReference type="EMBL" id="LFZN01000094">
    <property type="protein sequence ID" value="KXS99315.1"/>
    <property type="molecule type" value="Genomic_DNA"/>
</dbReference>
<dbReference type="GO" id="GO:0030258">
    <property type="term" value="P:lipid modification"/>
    <property type="evidence" value="ECO:0007669"/>
    <property type="project" value="TreeGrafter"/>
</dbReference>
<dbReference type="SUPFAM" id="SSF47113">
    <property type="entry name" value="Histone-fold"/>
    <property type="match status" value="1"/>
</dbReference>
<accession>A0A139HA45</accession>
<dbReference type="Pfam" id="PF03062">
    <property type="entry name" value="MBOAT"/>
    <property type="match status" value="1"/>
</dbReference>
<keyword evidence="4" id="KW-0158">Chromosome</keyword>
<comment type="subcellular location">
    <subcellularLocation>
        <location evidence="2">Chromosome</location>
    </subcellularLocation>
    <subcellularLocation>
        <location evidence="1">Membrane</location>
        <topology evidence="1">Multi-pass membrane protein</topology>
    </subcellularLocation>
</comment>
<evidence type="ECO:0000256" key="4">
    <source>
        <dbReference type="ARBA" id="ARBA00022454"/>
    </source>
</evidence>
<dbReference type="InterPro" id="IPR049941">
    <property type="entry name" value="LPLAT_7/PORCN-like"/>
</dbReference>
<feature type="transmembrane region" description="Helical" evidence="12">
    <location>
        <begin position="606"/>
        <end position="629"/>
    </location>
</feature>
<keyword evidence="5" id="KW-0808">Transferase</keyword>
<dbReference type="PANTHER" id="PTHR13906">
    <property type="entry name" value="PORCUPINE"/>
    <property type="match status" value="1"/>
</dbReference>
<feature type="domain" description="Core Histone H2A/H2B/H3" evidence="13">
    <location>
        <begin position="55"/>
        <end position="141"/>
    </location>
</feature>
<keyword evidence="9" id="KW-0544">Nucleosome core</keyword>
<evidence type="ECO:0000256" key="7">
    <source>
        <dbReference type="ARBA" id="ARBA00022989"/>
    </source>
</evidence>
<feature type="transmembrane region" description="Helical" evidence="12">
    <location>
        <begin position="523"/>
        <end position="542"/>
    </location>
</feature>
<feature type="region of interest" description="Disordered" evidence="11">
    <location>
        <begin position="1"/>
        <end position="58"/>
    </location>
</feature>
<dbReference type="GO" id="GO:0030527">
    <property type="term" value="F:structural constituent of chromatin"/>
    <property type="evidence" value="ECO:0007669"/>
    <property type="project" value="InterPro"/>
</dbReference>
<keyword evidence="6 12" id="KW-0812">Transmembrane</keyword>
<keyword evidence="8 12" id="KW-0472">Membrane</keyword>
<evidence type="ECO:0000259" key="13">
    <source>
        <dbReference type="Pfam" id="PF00125"/>
    </source>
</evidence>
<dbReference type="InterPro" id="IPR007125">
    <property type="entry name" value="H2A/H2B/H3"/>
</dbReference>
<feature type="transmembrane region" description="Helical" evidence="12">
    <location>
        <begin position="574"/>
        <end position="594"/>
    </location>
</feature>
<evidence type="ECO:0000256" key="11">
    <source>
        <dbReference type="SAM" id="MobiDB-lite"/>
    </source>
</evidence>
<dbReference type="CDD" id="cd22911">
    <property type="entry name" value="HFD_H3"/>
    <property type="match status" value="1"/>
</dbReference>
<comment type="caution">
    <text evidence="14">The sequence shown here is derived from an EMBL/GenBank/DDBJ whole genome shotgun (WGS) entry which is preliminary data.</text>
</comment>
<dbReference type="Proteomes" id="UP000070133">
    <property type="component" value="Unassembled WGS sequence"/>
</dbReference>
<evidence type="ECO:0000313" key="14">
    <source>
        <dbReference type="EMBL" id="KXS99315.1"/>
    </source>
</evidence>
<organism evidence="14 15">
    <name type="scientific">Pseudocercospora eumusae</name>
    <dbReference type="NCBI Taxonomy" id="321146"/>
    <lineage>
        <taxon>Eukaryota</taxon>
        <taxon>Fungi</taxon>
        <taxon>Dikarya</taxon>
        <taxon>Ascomycota</taxon>
        <taxon>Pezizomycotina</taxon>
        <taxon>Dothideomycetes</taxon>
        <taxon>Dothideomycetidae</taxon>
        <taxon>Mycosphaerellales</taxon>
        <taxon>Mycosphaerellaceae</taxon>
        <taxon>Pseudocercospora</taxon>
    </lineage>
</organism>
<keyword evidence="7 12" id="KW-1133">Transmembrane helix</keyword>
<dbReference type="OrthoDB" id="286734at2759"/>
<keyword evidence="9" id="KW-0238">DNA-binding</keyword>
<feature type="transmembrane region" description="Helical" evidence="12">
    <location>
        <begin position="319"/>
        <end position="341"/>
    </location>
</feature>
<dbReference type="GO" id="GO:0000786">
    <property type="term" value="C:nucleosome"/>
    <property type="evidence" value="ECO:0007669"/>
    <property type="project" value="UniProtKB-KW"/>
</dbReference>
<evidence type="ECO:0000256" key="2">
    <source>
        <dbReference type="ARBA" id="ARBA00004286"/>
    </source>
</evidence>
<dbReference type="InterPro" id="IPR000164">
    <property type="entry name" value="Histone_H3/CENP-A"/>
</dbReference>
<dbReference type="Pfam" id="PF00125">
    <property type="entry name" value="Histone"/>
    <property type="match status" value="1"/>
</dbReference>
<evidence type="ECO:0000256" key="1">
    <source>
        <dbReference type="ARBA" id="ARBA00004141"/>
    </source>
</evidence>
<dbReference type="GO" id="GO:0003677">
    <property type="term" value="F:DNA binding"/>
    <property type="evidence" value="ECO:0007669"/>
    <property type="project" value="InterPro"/>
</dbReference>
<evidence type="ECO:0000256" key="8">
    <source>
        <dbReference type="ARBA" id="ARBA00023136"/>
    </source>
</evidence>
<evidence type="ECO:0000256" key="5">
    <source>
        <dbReference type="ARBA" id="ARBA00022679"/>
    </source>
</evidence>
<dbReference type="GO" id="GO:0046474">
    <property type="term" value="P:glycerophospholipid biosynthetic process"/>
    <property type="evidence" value="ECO:0007669"/>
    <property type="project" value="TreeGrafter"/>
</dbReference>
<evidence type="ECO:0000256" key="3">
    <source>
        <dbReference type="ARBA" id="ARBA00010343"/>
    </source>
</evidence>
<dbReference type="STRING" id="321146.A0A139HA45"/>
<dbReference type="FunFam" id="1.10.20.10:FF:000088">
    <property type="entry name" value="Histone H3-like centromeric protein CSE4"/>
    <property type="match status" value="1"/>
</dbReference>
<keyword evidence="15" id="KW-1185">Reference proteome</keyword>
<comment type="similarity">
    <text evidence="3">Belongs to the histone H3 family.</text>
</comment>
<evidence type="ECO:0000256" key="6">
    <source>
        <dbReference type="ARBA" id="ARBA00022692"/>
    </source>
</evidence>
<dbReference type="GO" id="GO:0005783">
    <property type="term" value="C:endoplasmic reticulum"/>
    <property type="evidence" value="ECO:0007669"/>
    <property type="project" value="TreeGrafter"/>
</dbReference>
<keyword evidence="10" id="KW-0012">Acyltransferase</keyword>
<protein>
    <recommendedName>
        <fullName evidence="13">Core Histone H2A/H2B/H3 domain-containing protein</fullName>
    </recommendedName>
</protein>
<dbReference type="InterPro" id="IPR004299">
    <property type="entry name" value="MBOAT_fam"/>
</dbReference>
<feature type="transmembrane region" description="Helical" evidence="12">
    <location>
        <begin position="379"/>
        <end position="398"/>
    </location>
</feature>
<feature type="transmembrane region" description="Helical" evidence="12">
    <location>
        <begin position="245"/>
        <end position="264"/>
    </location>
</feature>
<dbReference type="GO" id="GO:0046982">
    <property type="term" value="F:protein heterodimerization activity"/>
    <property type="evidence" value="ECO:0007669"/>
    <property type="project" value="InterPro"/>
</dbReference>
<dbReference type="SMART" id="SM00428">
    <property type="entry name" value="H3"/>
    <property type="match status" value="1"/>
</dbReference>
<feature type="compositionally biased region" description="Low complexity" evidence="11">
    <location>
        <begin position="1"/>
        <end position="20"/>
    </location>
</feature>
<dbReference type="GO" id="GO:0047184">
    <property type="term" value="F:1-acylglycerophosphocholine O-acyltransferase activity"/>
    <property type="evidence" value="ECO:0007669"/>
    <property type="project" value="TreeGrafter"/>
</dbReference>
<dbReference type="PANTHER" id="PTHR13906:SF4">
    <property type="entry name" value="LYSOPHOSPHOLIPID ACYLTRANSFERASE 6"/>
    <property type="match status" value="1"/>
</dbReference>
<proteinExistence type="inferred from homology"/>
<dbReference type="AlphaFoldDB" id="A0A139HA45"/>
<dbReference type="PROSITE" id="PS00959">
    <property type="entry name" value="HISTONE_H3_2"/>
    <property type="match status" value="1"/>
</dbReference>